<dbReference type="Proteomes" id="UP000199321">
    <property type="component" value="Unassembled WGS sequence"/>
</dbReference>
<evidence type="ECO:0000256" key="1">
    <source>
        <dbReference type="SAM" id="SignalP"/>
    </source>
</evidence>
<evidence type="ECO:0000313" key="3">
    <source>
        <dbReference type="EMBL" id="SDE93411.1"/>
    </source>
</evidence>
<dbReference type="Gene3D" id="2.60.120.40">
    <property type="match status" value="1"/>
</dbReference>
<evidence type="ECO:0000313" key="4">
    <source>
        <dbReference type="Proteomes" id="UP000199321"/>
    </source>
</evidence>
<reference evidence="3 4" key="1">
    <citation type="submission" date="2016-10" db="EMBL/GenBank/DDBJ databases">
        <authorList>
            <person name="de Groot N.N."/>
        </authorList>
    </citation>
    <scope>NUCLEOTIDE SEQUENCE [LARGE SCALE GENOMIC DNA]</scope>
    <source>
        <strain evidence="3 4">DSM 16195</strain>
    </source>
</reference>
<feature type="chain" id="PRO_5011443627" evidence="1">
    <location>
        <begin position="19"/>
        <end position="222"/>
    </location>
</feature>
<feature type="domain" description="C1q" evidence="2">
    <location>
        <begin position="97"/>
        <end position="201"/>
    </location>
</feature>
<feature type="signal peptide" evidence="1">
    <location>
        <begin position="1"/>
        <end position="18"/>
    </location>
</feature>
<keyword evidence="1" id="KW-0732">Signal</keyword>
<dbReference type="InterPro" id="IPR008983">
    <property type="entry name" value="Tumour_necrosis_fac-like_dom"/>
</dbReference>
<sequence length="222" mass="24095">MKIKLLLLLAFTCATTMAQVGIGTTEPTASLDINGNLRIRGISEEMEPEIAKDSILVISRNGLVNRISSKKVLESTLKTTAKANFTTGSPTISLSILSNTATIPFDNVAFDTNNEYNATTYTYTAKQDGIYDIYAQIKASSGISVATNFGLSITKNGTVVAENSYANIELLGVNVTSPMRNVQTLLQLSENDTVTFEITTDLISVDLLNSEKDCFFTIQQIR</sequence>
<name>A0A1G7GZ86_9FLAO</name>
<dbReference type="SUPFAM" id="SSF49842">
    <property type="entry name" value="TNF-like"/>
    <property type="match status" value="1"/>
</dbReference>
<proteinExistence type="predicted"/>
<accession>A0A1G7GZ86</accession>
<dbReference type="Pfam" id="PF00386">
    <property type="entry name" value="C1q"/>
    <property type="match status" value="1"/>
</dbReference>
<dbReference type="AlphaFoldDB" id="A0A1G7GZ86"/>
<gene>
    <name evidence="3" type="ORF">SAMN05421855_103414</name>
</gene>
<dbReference type="InterPro" id="IPR001073">
    <property type="entry name" value="C1q_dom"/>
</dbReference>
<keyword evidence="4" id="KW-1185">Reference proteome</keyword>
<evidence type="ECO:0000259" key="2">
    <source>
        <dbReference type="Pfam" id="PF00386"/>
    </source>
</evidence>
<dbReference type="RefSeq" id="WP_093144556.1">
    <property type="nucleotide sequence ID" value="NZ_BMWO01000005.1"/>
</dbReference>
<organism evidence="3 4">
    <name type="scientific">Ulvibacter litoralis</name>
    <dbReference type="NCBI Taxonomy" id="227084"/>
    <lineage>
        <taxon>Bacteria</taxon>
        <taxon>Pseudomonadati</taxon>
        <taxon>Bacteroidota</taxon>
        <taxon>Flavobacteriia</taxon>
        <taxon>Flavobacteriales</taxon>
        <taxon>Flavobacteriaceae</taxon>
        <taxon>Ulvibacter</taxon>
    </lineage>
</organism>
<dbReference type="EMBL" id="FNBA01000003">
    <property type="protein sequence ID" value="SDE93411.1"/>
    <property type="molecule type" value="Genomic_DNA"/>
</dbReference>
<protein>
    <submittedName>
        <fullName evidence="3">C1q domain-containing protein</fullName>
    </submittedName>
</protein>
<dbReference type="OrthoDB" id="1345111at2"/>